<dbReference type="Gene3D" id="1.10.287.110">
    <property type="entry name" value="DnaJ domain"/>
    <property type="match status" value="1"/>
</dbReference>
<feature type="domain" description="J" evidence="4">
    <location>
        <begin position="86"/>
        <end position="161"/>
    </location>
</feature>
<dbReference type="InterPro" id="IPR009073">
    <property type="entry name" value="HscB_oligo_C"/>
</dbReference>
<evidence type="ECO:0000256" key="2">
    <source>
        <dbReference type="ARBA" id="ARBA00023186"/>
    </source>
</evidence>
<evidence type="ECO:0000313" key="5">
    <source>
        <dbReference type="EMBL" id="OCH96156.1"/>
    </source>
</evidence>
<evidence type="ECO:0000256" key="3">
    <source>
        <dbReference type="SAM" id="MobiDB-lite"/>
    </source>
</evidence>
<evidence type="ECO:0000259" key="4">
    <source>
        <dbReference type="PROSITE" id="PS50076"/>
    </source>
</evidence>
<proteinExistence type="inferred from homology"/>
<dbReference type="GO" id="GO:0044571">
    <property type="term" value="P:[2Fe-2S] cluster assembly"/>
    <property type="evidence" value="ECO:0007669"/>
    <property type="project" value="InterPro"/>
</dbReference>
<protein>
    <submittedName>
        <fullName evidence="5">Co-chaperone Hsc20</fullName>
    </submittedName>
</protein>
<dbReference type="InterPro" id="IPR004640">
    <property type="entry name" value="HscB"/>
</dbReference>
<dbReference type="SUPFAM" id="SSF47144">
    <property type="entry name" value="HSC20 (HSCB), C-terminal oligomerisation domain"/>
    <property type="match status" value="1"/>
</dbReference>
<comment type="similarity">
    <text evidence="1">Belongs to the HscB family.</text>
</comment>
<dbReference type="GO" id="GO:0051259">
    <property type="term" value="P:protein complex oligomerization"/>
    <property type="evidence" value="ECO:0007669"/>
    <property type="project" value="InterPro"/>
</dbReference>
<dbReference type="PANTHER" id="PTHR14021:SF15">
    <property type="entry name" value="IRON-SULFUR CLUSTER CO-CHAPERONE PROTEIN HSCB"/>
    <property type="match status" value="1"/>
</dbReference>
<keyword evidence="6" id="KW-1185">Reference proteome</keyword>
<dbReference type="Proteomes" id="UP000250043">
    <property type="component" value="Unassembled WGS sequence"/>
</dbReference>
<dbReference type="GO" id="GO:0005739">
    <property type="term" value="C:mitochondrion"/>
    <property type="evidence" value="ECO:0007669"/>
    <property type="project" value="TreeGrafter"/>
</dbReference>
<keyword evidence="2" id="KW-0143">Chaperone</keyword>
<name>A0A8E2J6Y9_9APHY</name>
<dbReference type="PANTHER" id="PTHR14021">
    <property type="entry name" value="IRON-SULFUR CLUSTER CO-CHAPERONE PROTEIN HSCB"/>
    <property type="match status" value="1"/>
</dbReference>
<evidence type="ECO:0000313" key="6">
    <source>
        <dbReference type="Proteomes" id="UP000250043"/>
    </source>
</evidence>
<gene>
    <name evidence="5" type="ORF">OBBRIDRAFT_719073</name>
</gene>
<feature type="region of interest" description="Disordered" evidence="3">
    <location>
        <begin position="33"/>
        <end position="57"/>
    </location>
</feature>
<sequence length="254" mass="29014">MQRRLLPRLLLACTSSSPLLHQRPCGAHLQLSRAQNRPAVPRQPGYSTASSQSSRPICPRCSTALPTPLPVCPKCYYISDAKPEMSYHEMLGVPYEPNPFIVSNLELKRRLRELQSVIHPDKWVGKNEREQQAAGRLSSVVNNALHHLSDPLRRAEYILSREGFTVEETDKIDDPMFLMEILELREQLSDAQSRREVDEIREDNSVKMEEIIKEIEDLVGEKDWPAVRAATIKLRYLYGIDKAAEAWPSSFSDH</sequence>
<evidence type="ECO:0000256" key="1">
    <source>
        <dbReference type="ARBA" id="ARBA00010476"/>
    </source>
</evidence>
<dbReference type="PROSITE" id="PS50076">
    <property type="entry name" value="DNAJ_2"/>
    <property type="match status" value="1"/>
</dbReference>
<dbReference type="SUPFAM" id="SSF46565">
    <property type="entry name" value="Chaperone J-domain"/>
    <property type="match status" value="1"/>
</dbReference>
<reference evidence="5 6" key="1">
    <citation type="submission" date="2016-07" db="EMBL/GenBank/DDBJ databases">
        <title>Draft genome of the white-rot fungus Obba rivulosa 3A-2.</title>
        <authorList>
            <consortium name="DOE Joint Genome Institute"/>
            <person name="Miettinen O."/>
            <person name="Riley R."/>
            <person name="Acob R."/>
            <person name="Barry K."/>
            <person name="Cullen D."/>
            <person name="De Vries R."/>
            <person name="Hainaut M."/>
            <person name="Hatakka A."/>
            <person name="Henrissat B."/>
            <person name="Hilden K."/>
            <person name="Kuo R."/>
            <person name="Labutti K."/>
            <person name="Lipzen A."/>
            <person name="Makela M.R."/>
            <person name="Sandor L."/>
            <person name="Spatafora J.W."/>
            <person name="Grigoriev I.V."/>
            <person name="Hibbett D.S."/>
        </authorList>
    </citation>
    <scope>NUCLEOTIDE SEQUENCE [LARGE SCALE GENOMIC DNA]</scope>
    <source>
        <strain evidence="5 6">3A-2</strain>
    </source>
</reference>
<dbReference type="InterPro" id="IPR001623">
    <property type="entry name" value="DnaJ_domain"/>
</dbReference>
<feature type="compositionally biased region" description="Polar residues" evidence="3">
    <location>
        <begin position="45"/>
        <end position="55"/>
    </location>
</feature>
<dbReference type="NCBIfam" id="TIGR00714">
    <property type="entry name" value="hscB"/>
    <property type="match status" value="1"/>
</dbReference>
<dbReference type="InterPro" id="IPR036386">
    <property type="entry name" value="HscB_C_sf"/>
</dbReference>
<dbReference type="GO" id="GO:0051087">
    <property type="term" value="F:protein-folding chaperone binding"/>
    <property type="evidence" value="ECO:0007669"/>
    <property type="project" value="InterPro"/>
</dbReference>
<dbReference type="Pfam" id="PF07743">
    <property type="entry name" value="HSCB_C"/>
    <property type="match status" value="1"/>
</dbReference>
<dbReference type="EMBL" id="KV722332">
    <property type="protein sequence ID" value="OCH96156.1"/>
    <property type="molecule type" value="Genomic_DNA"/>
</dbReference>
<dbReference type="Gene3D" id="1.20.1280.20">
    <property type="entry name" value="HscB, C-terminal domain"/>
    <property type="match status" value="1"/>
</dbReference>
<dbReference type="GO" id="GO:0001671">
    <property type="term" value="F:ATPase activator activity"/>
    <property type="evidence" value="ECO:0007669"/>
    <property type="project" value="InterPro"/>
</dbReference>
<dbReference type="AlphaFoldDB" id="A0A8E2J6Y9"/>
<accession>A0A8E2J6Y9</accession>
<dbReference type="OrthoDB" id="448954at2759"/>
<organism evidence="5 6">
    <name type="scientific">Obba rivulosa</name>
    <dbReference type="NCBI Taxonomy" id="1052685"/>
    <lineage>
        <taxon>Eukaryota</taxon>
        <taxon>Fungi</taxon>
        <taxon>Dikarya</taxon>
        <taxon>Basidiomycota</taxon>
        <taxon>Agaricomycotina</taxon>
        <taxon>Agaricomycetes</taxon>
        <taxon>Polyporales</taxon>
        <taxon>Gelatoporiaceae</taxon>
        <taxon>Obba</taxon>
    </lineage>
</organism>
<dbReference type="SMART" id="SM00271">
    <property type="entry name" value="DnaJ"/>
    <property type="match status" value="1"/>
</dbReference>
<dbReference type="InterPro" id="IPR036869">
    <property type="entry name" value="J_dom_sf"/>
</dbReference>